<gene>
    <name evidence="4" type="ORF">CKAN_01607900</name>
</gene>
<dbReference type="InterPro" id="IPR035595">
    <property type="entry name" value="UDP_glycos_trans_CS"/>
</dbReference>
<proteinExistence type="inferred from homology"/>
<keyword evidence="5" id="KW-1185">Reference proteome</keyword>
<accession>A0A3S3QLN3</accession>
<organism evidence="4 5">
    <name type="scientific">Cinnamomum micranthum f. kanehirae</name>
    <dbReference type="NCBI Taxonomy" id="337451"/>
    <lineage>
        <taxon>Eukaryota</taxon>
        <taxon>Viridiplantae</taxon>
        <taxon>Streptophyta</taxon>
        <taxon>Embryophyta</taxon>
        <taxon>Tracheophyta</taxon>
        <taxon>Spermatophyta</taxon>
        <taxon>Magnoliopsida</taxon>
        <taxon>Magnoliidae</taxon>
        <taxon>Laurales</taxon>
        <taxon>Lauraceae</taxon>
        <taxon>Cinnamomum</taxon>
    </lineage>
</organism>
<dbReference type="Gene3D" id="3.40.50.2000">
    <property type="entry name" value="Glycogen Phosphorylase B"/>
    <property type="match status" value="2"/>
</dbReference>
<dbReference type="GO" id="GO:0080044">
    <property type="term" value="F:quercetin 7-O-glucosyltransferase activity"/>
    <property type="evidence" value="ECO:0007669"/>
    <property type="project" value="TreeGrafter"/>
</dbReference>
<comment type="caution">
    <text evidence="4">The sequence shown here is derived from an EMBL/GenBank/DDBJ whole genome shotgun (WGS) entry which is preliminary data.</text>
</comment>
<evidence type="ECO:0000256" key="3">
    <source>
        <dbReference type="RuleBase" id="RU003718"/>
    </source>
</evidence>
<dbReference type="PANTHER" id="PTHR11926">
    <property type="entry name" value="GLUCOSYL/GLUCURONOSYL TRANSFERASES"/>
    <property type="match status" value="1"/>
</dbReference>
<evidence type="ECO:0000313" key="5">
    <source>
        <dbReference type="Proteomes" id="UP000283530"/>
    </source>
</evidence>
<dbReference type="PANTHER" id="PTHR11926:SF1534">
    <property type="entry name" value="GLYCOSYLTRANSFERASE"/>
    <property type="match status" value="1"/>
</dbReference>
<dbReference type="SUPFAM" id="SSF53756">
    <property type="entry name" value="UDP-Glycosyltransferase/glycogen phosphorylase"/>
    <property type="match status" value="1"/>
</dbReference>
<keyword evidence="3" id="KW-0328">Glycosyltransferase</keyword>
<dbReference type="InterPro" id="IPR002213">
    <property type="entry name" value="UDP_glucos_trans"/>
</dbReference>
<dbReference type="OrthoDB" id="5835829at2759"/>
<dbReference type="PROSITE" id="PS00375">
    <property type="entry name" value="UDPGT"/>
    <property type="match status" value="1"/>
</dbReference>
<comment type="similarity">
    <text evidence="1 3">Belongs to the UDP-glycosyltransferase family.</text>
</comment>
<evidence type="ECO:0000313" key="4">
    <source>
        <dbReference type="EMBL" id="RWR87146.1"/>
    </source>
</evidence>
<dbReference type="AlphaFoldDB" id="A0A3S3QLN3"/>
<evidence type="ECO:0000256" key="1">
    <source>
        <dbReference type="ARBA" id="ARBA00009995"/>
    </source>
</evidence>
<dbReference type="CDD" id="cd03784">
    <property type="entry name" value="GT1_Gtf-like"/>
    <property type="match status" value="1"/>
</dbReference>
<dbReference type="EMBL" id="QPKB01000006">
    <property type="protein sequence ID" value="RWR87146.1"/>
    <property type="molecule type" value="Genomic_DNA"/>
</dbReference>
<reference evidence="4 5" key="1">
    <citation type="journal article" date="2019" name="Nat. Plants">
        <title>Stout camphor tree genome fills gaps in understanding of flowering plant genome evolution.</title>
        <authorList>
            <person name="Chaw S.M."/>
            <person name="Liu Y.C."/>
            <person name="Wu Y.W."/>
            <person name="Wang H.Y."/>
            <person name="Lin C.I."/>
            <person name="Wu C.S."/>
            <person name="Ke H.M."/>
            <person name="Chang L.Y."/>
            <person name="Hsu C.Y."/>
            <person name="Yang H.T."/>
            <person name="Sudianto E."/>
            <person name="Hsu M.H."/>
            <person name="Wu K.P."/>
            <person name="Wang L.N."/>
            <person name="Leebens-Mack J.H."/>
            <person name="Tsai I.J."/>
        </authorList>
    </citation>
    <scope>NUCLEOTIDE SEQUENCE [LARGE SCALE GENOMIC DNA]</scope>
    <source>
        <strain evidence="5">cv. Chaw 1501</strain>
        <tissue evidence="4">Young leaves</tissue>
    </source>
</reference>
<evidence type="ECO:0000256" key="2">
    <source>
        <dbReference type="ARBA" id="ARBA00022679"/>
    </source>
</evidence>
<keyword evidence="2 3" id="KW-0808">Transferase</keyword>
<dbReference type="Proteomes" id="UP000283530">
    <property type="component" value="Unassembled WGS sequence"/>
</dbReference>
<dbReference type="GO" id="GO:0080043">
    <property type="term" value="F:quercetin 3-O-glucosyltransferase activity"/>
    <property type="evidence" value="ECO:0007669"/>
    <property type="project" value="TreeGrafter"/>
</dbReference>
<sequence length="352" mass="39086">MRTFRDEGSRVTCVVYSILMTWAADVAPELQIPSVALWIQPAAVLAVYYHYFHGCDHLINKVEIDPEFLVELPKLPPLASKDLPSMLLPSDPHSDIRGAFRVQFETLDKELREGRPKPRLLVNTFDSLERDAIGSVDELDLICIGPLISSTPNKTSSGSDYMEWLDSRLVSSVVYVSFGSVISPCKRQMEEILNGLLEARRPFLWVIKGSDTGSDAGEIKNRVDGCGEGLVVPWCSQVEVLAHPSTGCFVTHCGWNSTSESLAKGVPMVCFPQWTDQTTNAKLVEDVWKAGVRVKVNEEGVLEGGELKRCLEEVMGGEEIRKSARKWRDLAGEAVREGGSSDRNIRAFVEEM</sequence>
<dbReference type="FunFam" id="3.40.50.2000:FF:000019">
    <property type="entry name" value="Glycosyltransferase"/>
    <property type="match status" value="1"/>
</dbReference>
<dbReference type="Pfam" id="PF00201">
    <property type="entry name" value="UDPGT"/>
    <property type="match status" value="1"/>
</dbReference>
<protein>
    <submittedName>
        <fullName evidence="4">Crocetin glucosyltransferase, chloroplastic-like protein</fullName>
    </submittedName>
</protein>
<name>A0A3S3QLN3_9MAGN</name>